<dbReference type="Pfam" id="PF04103">
    <property type="entry name" value="CD20"/>
    <property type="match status" value="1"/>
</dbReference>
<comment type="subcellular location">
    <subcellularLocation>
        <location evidence="1">Membrane</location>
        <topology evidence="1">Multi-pass membrane protein</topology>
    </subcellularLocation>
</comment>
<dbReference type="GO" id="GO:0016010">
    <property type="term" value="C:dystrophin-associated glycoprotein complex"/>
    <property type="evidence" value="ECO:0007669"/>
    <property type="project" value="InterPro"/>
</dbReference>
<evidence type="ECO:0000256" key="1">
    <source>
        <dbReference type="ARBA" id="ARBA00004141"/>
    </source>
</evidence>
<keyword evidence="2 6" id="KW-0812">Transmembrane</keyword>
<sequence length="276" mass="30834">MVSEVIRYLKSALPREENCFHLLFLGSYTIYSSMAEEKRESKVWGGNSNTLPRTKGHAARDPGRPLSVYDNHRVSPVGSERIGNTRDAWNQAQQLLATTVPQKIVPSCSLSGRHTPTRNSLRHSRMIVLSRTGKVPRKYLPPVLRHHKTATVLVTWQLLLGLAVLSLGMWLLFWAPNLRVRDNPYWSGGPLLLTGMFGVFLVCCCRKDYPGMPLGCCIFSVKMSCEPTLAATGSSRNNTCVCTNSPAIASDIQGLYQMHTMGRVYNYKDLTCDDVE</sequence>
<dbReference type="PANTHER" id="PTHR15260:SF1">
    <property type="entry name" value="SARCOSPAN"/>
    <property type="match status" value="1"/>
</dbReference>
<dbReference type="Proteomes" id="UP000792457">
    <property type="component" value="Unassembled WGS sequence"/>
</dbReference>
<accession>A0A8K0PAR8</accession>
<evidence type="ECO:0000256" key="3">
    <source>
        <dbReference type="ARBA" id="ARBA00022989"/>
    </source>
</evidence>
<dbReference type="AlphaFoldDB" id="A0A8K0PAR8"/>
<keyword evidence="3 6" id="KW-1133">Transmembrane helix</keyword>
<evidence type="ECO:0000313" key="7">
    <source>
        <dbReference type="EMBL" id="KAG8238143.1"/>
    </source>
</evidence>
<proteinExistence type="predicted"/>
<dbReference type="OrthoDB" id="7685256at2759"/>
<name>A0A8K0PAR8_LADFU</name>
<keyword evidence="4 6" id="KW-0472">Membrane</keyword>
<dbReference type="GO" id="GO:0042383">
    <property type="term" value="C:sarcolemma"/>
    <property type="evidence" value="ECO:0007669"/>
    <property type="project" value="TreeGrafter"/>
</dbReference>
<evidence type="ECO:0000256" key="5">
    <source>
        <dbReference type="SAM" id="MobiDB-lite"/>
    </source>
</evidence>
<dbReference type="EMBL" id="KZ309289">
    <property type="protein sequence ID" value="KAG8238143.1"/>
    <property type="molecule type" value="Genomic_DNA"/>
</dbReference>
<reference evidence="7" key="2">
    <citation type="submission" date="2017-10" db="EMBL/GenBank/DDBJ databases">
        <title>Ladona fulva Genome sequencing and assembly.</title>
        <authorList>
            <person name="Murali S."/>
            <person name="Richards S."/>
            <person name="Bandaranaike D."/>
            <person name="Bellair M."/>
            <person name="Blankenburg K."/>
            <person name="Chao H."/>
            <person name="Dinh H."/>
            <person name="Doddapaneni H."/>
            <person name="Dugan-Rocha S."/>
            <person name="Elkadiri S."/>
            <person name="Gnanaolivu R."/>
            <person name="Hernandez B."/>
            <person name="Skinner E."/>
            <person name="Javaid M."/>
            <person name="Lee S."/>
            <person name="Li M."/>
            <person name="Ming W."/>
            <person name="Munidasa M."/>
            <person name="Muniz J."/>
            <person name="Nguyen L."/>
            <person name="Hughes D."/>
            <person name="Osuji N."/>
            <person name="Pu L.-L."/>
            <person name="Puazo M."/>
            <person name="Qu C."/>
            <person name="Quiroz J."/>
            <person name="Raj R."/>
            <person name="Weissenberger G."/>
            <person name="Xin Y."/>
            <person name="Zou X."/>
            <person name="Han Y."/>
            <person name="Worley K."/>
            <person name="Muzny D."/>
            <person name="Gibbs R."/>
        </authorList>
    </citation>
    <scope>NUCLEOTIDE SEQUENCE</scope>
    <source>
        <strain evidence="7">Sampled in the wild</strain>
    </source>
</reference>
<dbReference type="PANTHER" id="PTHR15260">
    <property type="entry name" value="SARCOSPAN"/>
    <property type="match status" value="1"/>
</dbReference>
<organism evidence="7 8">
    <name type="scientific">Ladona fulva</name>
    <name type="common">Scarce chaser dragonfly</name>
    <name type="synonym">Libellula fulva</name>
    <dbReference type="NCBI Taxonomy" id="123851"/>
    <lineage>
        <taxon>Eukaryota</taxon>
        <taxon>Metazoa</taxon>
        <taxon>Ecdysozoa</taxon>
        <taxon>Arthropoda</taxon>
        <taxon>Hexapoda</taxon>
        <taxon>Insecta</taxon>
        <taxon>Pterygota</taxon>
        <taxon>Palaeoptera</taxon>
        <taxon>Odonata</taxon>
        <taxon>Epiprocta</taxon>
        <taxon>Anisoptera</taxon>
        <taxon>Libelluloidea</taxon>
        <taxon>Libellulidae</taxon>
        <taxon>Ladona</taxon>
    </lineage>
</organism>
<evidence type="ECO:0000256" key="4">
    <source>
        <dbReference type="ARBA" id="ARBA00023136"/>
    </source>
</evidence>
<feature type="region of interest" description="Disordered" evidence="5">
    <location>
        <begin position="45"/>
        <end position="70"/>
    </location>
</feature>
<dbReference type="InterPro" id="IPR030429">
    <property type="entry name" value="Sarcospan"/>
</dbReference>
<evidence type="ECO:0000313" key="8">
    <source>
        <dbReference type="Proteomes" id="UP000792457"/>
    </source>
</evidence>
<keyword evidence="8" id="KW-1185">Reference proteome</keyword>
<reference evidence="7" key="1">
    <citation type="submission" date="2013-04" db="EMBL/GenBank/DDBJ databases">
        <authorList>
            <person name="Qu J."/>
            <person name="Murali S.C."/>
            <person name="Bandaranaike D."/>
            <person name="Bellair M."/>
            <person name="Blankenburg K."/>
            <person name="Chao H."/>
            <person name="Dinh H."/>
            <person name="Doddapaneni H."/>
            <person name="Downs B."/>
            <person name="Dugan-Rocha S."/>
            <person name="Elkadiri S."/>
            <person name="Gnanaolivu R.D."/>
            <person name="Hernandez B."/>
            <person name="Javaid M."/>
            <person name="Jayaseelan J.C."/>
            <person name="Lee S."/>
            <person name="Li M."/>
            <person name="Ming W."/>
            <person name="Munidasa M."/>
            <person name="Muniz J."/>
            <person name="Nguyen L."/>
            <person name="Ongeri F."/>
            <person name="Osuji N."/>
            <person name="Pu L.-L."/>
            <person name="Puazo M."/>
            <person name="Qu C."/>
            <person name="Quiroz J."/>
            <person name="Raj R."/>
            <person name="Weissenberger G."/>
            <person name="Xin Y."/>
            <person name="Zou X."/>
            <person name="Han Y."/>
            <person name="Richards S."/>
            <person name="Worley K."/>
            <person name="Muzny D."/>
            <person name="Gibbs R."/>
        </authorList>
    </citation>
    <scope>NUCLEOTIDE SEQUENCE</scope>
    <source>
        <strain evidence="7">Sampled in the wild</strain>
    </source>
</reference>
<evidence type="ECO:0000256" key="6">
    <source>
        <dbReference type="SAM" id="Phobius"/>
    </source>
</evidence>
<feature type="transmembrane region" description="Helical" evidence="6">
    <location>
        <begin position="150"/>
        <end position="173"/>
    </location>
</feature>
<evidence type="ECO:0000256" key="2">
    <source>
        <dbReference type="ARBA" id="ARBA00022692"/>
    </source>
</evidence>
<dbReference type="InterPro" id="IPR007237">
    <property type="entry name" value="CD20-like"/>
</dbReference>
<comment type="caution">
    <text evidence="7">The sequence shown here is derived from an EMBL/GenBank/DDBJ whole genome shotgun (WGS) entry which is preliminary data.</text>
</comment>
<protein>
    <submittedName>
        <fullName evidence="7">Uncharacterized protein</fullName>
    </submittedName>
</protein>
<feature type="transmembrane region" description="Helical" evidence="6">
    <location>
        <begin position="185"/>
        <end position="205"/>
    </location>
</feature>
<gene>
    <name evidence="7" type="ORF">J437_LFUL017970</name>
</gene>
<feature type="non-terminal residue" evidence="7">
    <location>
        <position position="276"/>
    </location>
</feature>